<dbReference type="Proteomes" id="UP000028926">
    <property type="component" value="Chromosome"/>
</dbReference>
<dbReference type="EMBL" id="CP008941">
    <property type="protein sequence ID" value="AIK96508.1"/>
    <property type="molecule type" value="Genomic_DNA"/>
</dbReference>
<protein>
    <submittedName>
        <fullName evidence="1">Uncharacterized protein</fullName>
    </submittedName>
</protein>
<dbReference type="HOGENOM" id="CLU_527556_0_0_5"/>
<accession>A0A077AXZ3</accession>
<dbReference type="KEGG" id="paca:ID47_06765"/>
<organism evidence="1 2">
    <name type="scientific">Candidatus Odyssella acanthamoebae</name>
    <dbReference type="NCBI Taxonomy" id="91604"/>
    <lineage>
        <taxon>Bacteria</taxon>
        <taxon>Pseudomonadati</taxon>
        <taxon>Pseudomonadota</taxon>
        <taxon>Alphaproteobacteria</taxon>
        <taxon>Holosporales</taxon>
        <taxon>Candidatus Paracaedibacteraceae</taxon>
        <taxon>Candidatus Odyssella</taxon>
    </lineage>
</organism>
<gene>
    <name evidence="1" type="ORF">ID47_06765</name>
</gene>
<proteinExistence type="predicted"/>
<name>A0A077AXZ3_9PROT</name>
<evidence type="ECO:0000313" key="1">
    <source>
        <dbReference type="EMBL" id="AIK96508.1"/>
    </source>
</evidence>
<evidence type="ECO:0000313" key="2">
    <source>
        <dbReference type="Proteomes" id="UP000028926"/>
    </source>
</evidence>
<reference evidence="1 2" key="1">
    <citation type="submission" date="2014-07" db="EMBL/GenBank/DDBJ databases">
        <title>Comparative genomic insights into amoeba endosymbionts belonging to the families of Holosporaceae and Candidatus Midichloriaceae within Rickettsiales.</title>
        <authorList>
            <person name="Wang Z."/>
            <person name="Wu M."/>
        </authorList>
    </citation>
    <scope>NUCLEOTIDE SEQUENCE [LARGE SCALE GENOMIC DNA]</scope>
    <source>
        <strain evidence="1">PRA3</strain>
    </source>
</reference>
<keyword evidence="2" id="KW-1185">Reference proteome</keyword>
<sequence>MVGIFIDATAQDASFSFSHKTYPRSSLKTTPRHEVVQPLSSCPLIPAPIFQHQTAKSPEDFCQTIIDQAKGGKLASIWHSLSLTVQQEIIFYKLIRWAAKDIGLPSSTHDIYFPGLSEESLRNFYIPLNKLLTKGFRKDHSSRSILAQEFNRSIRTFKNKLICGGLNDSHQSKVHFSDNERDSNWPKRGLRKIRGNLQLHQLIQFNRSLSKLSSNRLKESGFSHSTEEQIQDETDYLYNLLFFIKLVHHNDYQSASLNLTAGNQASPFVPYLLRYGLTTAQQILLDPSFNLDLFQMAKWESIFSMLHKWAYKRLAYHSLFDLTTEDYINEMDKLLKFYTFIMKHGANRHKLPIDPTFYTLVFAEMQEWEPLFNQAIASLEFQGLLHNRPNHVLLRTGKSYQQLLTIEMRAIKQTYYSSQDPLKEISDFLFSTEENLLPLMKPFGIKEEIELSSATILSPSETAKDVALPTTSIALRTEQTASGLLKINLFNSDFSSGSLPKAASRKRPASQMIAGS</sequence>
<dbReference type="AlphaFoldDB" id="A0A077AXZ3"/>